<evidence type="ECO:0000256" key="1">
    <source>
        <dbReference type="ARBA" id="ARBA00022649"/>
    </source>
</evidence>
<organism evidence="2 3">
    <name type="scientific">Belliella alkalica</name>
    <dbReference type="NCBI Taxonomy" id="1730871"/>
    <lineage>
        <taxon>Bacteria</taxon>
        <taxon>Pseudomonadati</taxon>
        <taxon>Bacteroidota</taxon>
        <taxon>Cytophagia</taxon>
        <taxon>Cytophagales</taxon>
        <taxon>Cyclobacteriaceae</taxon>
        <taxon>Belliella</taxon>
    </lineage>
</organism>
<protein>
    <submittedName>
        <fullName evidence="2">Type II toxin-antitoxin system RelE/ParE family toxin</fullName>
    </submittedName>
</protein>
<accession>A0ABS9VGU7</accession>
<keyword evidence="3" id="KW-1185">Reference proteome</keyword>
<reference evidence="2" key="1">
    <citation type="submission" date="2022-03" db="EMBL/GenBank/DDBJ databases">
        <title>De novo assembled genomes of Belliella spp. (Cyclobacteriaceae) strains.</title>
        <authorList>
            <person name="Szabo A."/>
            <person name="Korponai K."/>
            <person name="Felfoldi T."/>
        </authorList>
    </citation>
    <scope>NUCLEOTIDE SEQUENCE</scope>
    <source>
        <strain evidence="2">DSM 111903</strain>
    </source>
</reference>
<evidence type="ECO:0000313" key="2">
    <source>
        <dbReference type="EMBL" id="MCH7415668.1"/>
    </source>
</evidence>
<proteinExistence type="predicted"/>
<dbReference type="Gene3D" id="3.30.2310.20">
    <property type="entry name" value="RelE-like"/>
    <property type="match status" value="1"/>
</dbReference>
<keyword evidence="1" id="KW-1277">Toxin-antitoxin system</keyword>
<gene>
    <name evidence="2" type="ORF">MM213_19355</name>
</gene>
<dbReference type="Pfam" id="PF05016">
    <property type="entry name" value="ParE_toxin"/>
    <property type="match status" value="1"/>
</dbReference>
<dbReference type="EMBL" id="JAKZGO010000027">
    <property type="protein sequence ID" value="MCH7415668.1"/>
    <property type="molecule type" value="Genomic_DNA"/>
</dbReference>
<dbReference type="RefSeq" id="WP_241414537.1">
    <property type="nucleotide sequence ID" value="NZ_JAKZGO010000027.1"/>
</dbReference>
<dbReference type="Proteomes" id="UP001165430">
    <property type="component" value="Unassembled WGS sequence"/>
</dbReference>
<evidence type="ECO:0000313" key="3">
    <source>
        <dbReference type="Proteomes" id="UP001165430"/>
    </source>
</evidence>
<dbReference type="InterPro" id="IPR007712">
    <property type="entry name" value="RelE/ParE_toxin"/>
</dbReference>
<sequence>MKLPIRYSLRAKHEEIELLEYISLKFSLDKAKEIYLKIETTLEQISKSPEIYRESSRKKGLRKCVFSRQTSIYYRIKEDYIEIVSFRPNRIDPKSYKL</sequence>
<comment type="caution">
    <text evidence="2">The sequence shown here is derived from an EMBL/GenBank/DDBJ whole genome shotgun (WGS) entry which is preliminary data.</text>
</comment>
<dbReference type="InterPro" id="IPR035093">
    <property type="entry name" value="RelE/ParE_toxin_dom_sf"/>
</dbReference>
<name>A0ABS9VGU7_9BACT</name>